<dbReference type="Gene3D" id="1.10.3210.10">
    <property type="entry name" value="Hypothetical protein af1432"/>
    <property type="match status" value="1"/>
</dbReference>
<dbReference type="PANTHER" id="PTHR21174">
    <property type="match status" value="1"/>
</dbReference>
<dbReference type="SUPFAM" id="SSF109604">
    <property type="entry name" value="HD-domain/PDEase-like"/>
    <property type="match status" value="1"/>
</dbReference>
<dbReference type="InterPro" id="IPR009218">
    <property type="entry name" value="HD_phosphohydro"/>
</dbReference>
<name>A0A841CG63_9PSEU</name>
<keyword evidence="2" id="KW-1185">Reference proteome</keyword>
<proteinExistence type="predicted"/>
<gene>
    <name evidence="1" type="ORF">FHS29_004107</name>
</gene>
<dbReference type="EMBL" id="JACHJN010000006">
    <property type="protein sequence ID" value="MBB5957512.1"/>
    <property type="molecule type" value="Genomic_DNA"/>
</dbReference>
<organism evidence="1 2">
    <name type="scientific">Saccharothrix tamanrassetensis</name>
    <dbReference type="NCBI Taxonomy" id="1051531"/>
    <lineage>
        <taxon>Bacteria</taxon>
        <taxon>Bacillati</taxon>
        <taxon>Actinomycetota</taxon>
        <taxon>Actinomycetes</taxon>
        <taxon>Pseudonocardiales</taxon>
        <taxon>Pseudonocardiaceae</taxon>
        <taxon>Saccharothrix</taxon>
    </lineage>
</organism>
<dbReference type="Proteomes" id="UP000547510">
    <property type="component" value="Unassembled WGS sequence"/>
</dbReference>
<accession>A0A841CG63</accession>
<dbReference type="PANTHER" id="PTHR21174:SF0">
    <property type="entry name" value="HD PHOSPHOHYDROLASE FAMILY PROTEIN-RELATED"/>
    <property type="match status" value="1"/>
</dbReference>
<protein>
    <submittedName>
        <fullName evidence="1">Putative metal-dependent HD superfamily phosphohydrolase</fullName>
    </submittedName>
</protein>
<dbReference type="GO" id="GO:0016787">
    <property type="term" value="F:hydrolase activity"/>
    <property type="evidence" value="ECO:0007669"/>
    <property type="project" value="UniProtKB-KW"/>
</dbReference>
<dbReference type="PIRSF" id="PIRSF035170">
    <property type="entry name" value="HD_phosphohydro"/>
    <property type="match status" value="1"/>
</dbReference>
<reference evidence="1 2" key="1">
    <citation type="submission" date="2020-08" db="EMBL/GenBank/DDBJ databases">
        <title>Genomic Encyclopedia of Type Strains, Phase III (KMG-III): the genomes of soil and plant-associated and newly described type strains.</title>
        <authorList>
            <person name="Whitman W."/>
        </authorList>
    </citation>
    <scope>NUCLEOTIDE SEQUENCE [LARGE SCALE GENOMIC DNA]</scope>
    <source>
        <strain evidence="1 2">CECT 8640</strain>
    </source>
</reference>
<sequence length="202" mass="22487">MLEALWDKAVRVLGGRPGTAGDLDARYAEAHRGYHNTDHVLQVVRDVKVLAGHRTAEERAVLALAALAHDVVYDGKPGEDERNSAKWVQQRLHEAGVEPGRVVELVLSTIDHTASDEPAALLSDADLAILGSDEDDYERYRRAVREEYAHVPDEAWRVGRAQVLRGLLERDPLYVTSPARDRWESRAKANLAAELDTLSDRP</sequence>
<evidence type="ECO:0000313" key="2">
    <source>
        <dbReference type="Proteomes" id="UP000547510"/>
    </source>
</evidence>
<dbReference type="RefSeq" id="WP_184692667.1">
    <property type="nucleotide sequence ID" value="NZ_JACHJN010000006.1"/>
</dbReference>
<keyword evidence="1" id="KW-0378">Hydrolase</keyword>
<dbReference type="AlphaFoldDB" id="A0A841CG63"/>
<evidence type="ECO:0000313" key="1">
    <source>
        <dbReference type="EMBL" id="MBB5957512.1"/>
    </source>
</evidence>
<comment type="caution">
    <text evidence="1">The sequence shown here is derived from an EMBL/GenBank/DDBJ whole genome shotgun (WGS) entry which is preliminary data.</text>
</comment>